<dbReference type="GO" id="GO:0050568">
    <property type="term" value="F:protein-glutamine glutaminase activity"/>
    <property type="evidence" value="ECO:0007669"/>
    <property type="project" value="UniProtKB-UniRule"/>
</dbReference>
<dbReference type="Proteomes" id="UP000198897">
    <property type="component" value="Unassembled WGS sequence"/>
</dbReference>
<evidence type="ECO:0000313" key="4">
    <source>
        <dbReference type="EMBL" id="SFF70793.1"/>
    </source>
</evidence>
<sequence>MTKMIQMVKVGIADLKVTKSLEKLRTSGLGSCVGIVIYDEIHKTAGMAHIMLPDSTLARKGDINRFKYADTAIEDLLIELSRSGADTFRLKAKIAGGAQMFHFTPASEMMRIGPRNVEAVKKKLVSLRIPIEAQDVGGQSGRTIEFNPLTSSLHIKTVNKKEMII</sequence>
<dbReference type="InterPro" id="IPR005659">
    <property type="entry name" value="Chemorcpt_Glu_NH3ase_CheD"/>
</dbReference>
<comment type="similarity">
    <text evidence="3">Belongs to the CheD family.</text>
</comment>
<evidence type="ECO:0000256" key="1">
    <source>
        <dbReference type="ARBA" id="ARBA00022500"/>
    </source>
</evidence>
<dbReference type="PANTHER" id="PTHR35147">
    <property type="entry name" value="CHEMORECEPTOR GLUTAMINE DEAMIDASE CHED-RELATED"/>
    <property type="match status" value="1"/>
</dbReference>
<dbReference type="EMBL" id="FOOG01000006">
    <property type="protein sequence ID" value="SFF70793.1"/>
    <property type="molecule type" value="Genomic_DNA"/>
</dbReference>
<dbReference type="HAMAP" id="MF_01440">
    <property type="entry name" value="CheD"/>
    <property type="match status" value="1"/>
</dbReference>
<dbReference type="CDD" id="cd16352">
    <property type="entry name" value="CheD"/>
    <property type="match status" value="1"/>
</dbReference>
<dbReference type="OrthoDB" id="9807202at2"/>
<dbReference type="RefSeq" id="WP_089750933.1">
    <property type="nucleotide sequence ID" value="NZ_FOOG01000006.1"/>
</dbReference>
<organism evidence="4 5">
    <name type="scientific">Halobacillus alkaliphilus</name>
    <dbReference type="NCBI Taxonomy" id="396056"/>
    <lineage>
        <taxon>Bacteria</taxon>
        <taxon>Bacillati</taxon>
        <taxon>Bacillota</taxon>
        <taxon>Bacilli</taxon>
        <taxon>Bacillales</taxon>
        <taxon>Bacillaceae</taxon>
        <taxon>Halobacillus</taxon>
    </lineage>
</organism>
<keyword evidence="5" id="KW-1185">Reference proteome</keyword>
<protein>
    <recommendedName>
        <fullName evidence="3">Probable chemoreceptor glutamine deamidase CheD</fullName>
        <ecNumber evidence="3">3.5.1.44</ecNumber>
    </recommendedName>
</protein>
<dbReference type="InterPro" id="IPR038592">
    <property type="entry name" value="CheD-like_sf"/>
</dbReference>
<dbReference type="SUPFAM" id="SSF64438">
    <property type="entry name" value="CNF1/YfiH-like putative cysteine hydrolases"/>
    <property type="match status" value="1"/>
</dbReference>
<evidence type="ECO:0000256" key="3">
    <source>
        <dbReference type="HAMAP-Rule" id="MF_01440"/>
    </source>
</evidence>
<dbReference type="AlphaFoldDB" id="A0A1I2KW45"/>
<keyword evidence="2 3" id="KW-0378">Hydrolase</keyword>
<dbReference type="PANTHER" id="PTHR35147:SF1">
    <property type="entry name" value="CHEMORECEPTOR GLUTAMINE DEAMIDASE CHED-RELATED"/>
    <property type="match status" value="1"/>
</dbReference>
<dbReference type="Pfam" id="PF03975">
    <property type="entry name" value="CheD"/>
    <property type="match status" value="1"/>
</dbReference>
<proteinExistence type="inferred from homology"/>
<keyword evidence="1 3" id="KW-0145">Chemotaxis</keyword>
<name>A0A1I2KW45_9BACI</name>
<dbReference type="EC" id="3.5.1.44" evidence="3"/>
<evidence type="ECO:0000256" key="2">
    <source>
        <dbReference type="ARBA" id="ARBA00022801"/>
    </source>
</evidence>
<dbReference type="GO" id="GO:0006935">
    <property type="term" value="P:chemotaxis"/>
    <property type="evidence" value="ECO:0007669"/>
    <property type="project" value="UniProtKB-UniRule"/>
</dbReference>
<gene>
    <name evidence="3" type="primary">cheD</name>
    <name evidence="4" type="ORF">SAMN05216353_10674</name>
</gene>
<comment type="function">
    <text evidence="3">Probably deamidates glutamine residues to glutamate on methyl-accepting chemotaxis receptors (MCPs), playing an important role in chemotaxis.</text>
</comment>
<comment type="catalytic activity">
    <reaction evidence="3">
        <text>L-glutaminyl-[protein] + H2O = L-glutamyl-[protein] + NH4(+)</text>
        <dbReference type="Rhea" id="RHEA:16441"/>
        <dbReference type="Rhea" id="RHEA-COMP:10207"/>
        <dbReference type="Rhea" id="RHEA-COMP:10208"/>
        <dbReference type="ChEBI" id="CHEBI:15377"/>
        <dbReference type="ChEBI" id="CHEBI:28938"/>
        <dbReference type="ChEBI" id="CHEBI:29973"/>
        <dbReference type="ChEBI" id="CHEBI:30011"/>
        <dbReference type="EC" id="3.5.1.44"/>
    </reaction>
</comment>
<accession>A0A1I2KW45</accession>
<dbReference type="InterPro" id="IPR011324">
    <property type="entry name" value="Cytotoxic_necrot_fac-like_cat"/>
</dbReference>
<reference evidence="5" key="1">
    <citation type="submission" date="2016-10" db="EMBL/GenBank/DDBJ databases">
        <authorList>
            <person name="Varghese N."/>
            <person name="Submissions S."/>
        </authorList>
    </citation>
    <scope>NUCLEOTIDE SEQUENCE [LARGE SCALE GENOMIC DNA]</scope>
    <source>
        <strain evidence="5">FP5</strain>
    </source>
</reference>
<dbReference type="Gene3D" id="3.30.1330.200">
    <property type="match status" value="1"/>
</dbReference>
<evidence type="ECO:0000313" key="5">
    <source>
        <dbReference type="Proteomes" id="UP000198897"/>
    </source>
</evidence>